<feature type="compositionally biased region" description="Basic and acidic residues" evidence="2">
    <location>
        <begin position="1"/>
        <end position="41"/>
    </location>
</feature>
<dbReference type="PANTHER" id="PTHR18871:SF2">
    <property type="entry name" value="CENTROSOMAL PROTEIN OF 112 KDA"/>
    <property type="match status" value="1"/>
</dbReference>
<evidence type="ECO:0000313" key="4">
    <source>
        <dbReference type="Proteomes" id="UP000265100"/>
    </source>
</evidence>
<dbReference type="InterPro" id="IPR055310">
    <property type="entry name" value="CEP112"/>
</dbReference>
<reference evidence="3" key="3">
    <citation type="submission" date="2025-08" db="UniProtKB">
        <authorList>
            <consortium name="Ensembl"/>
        </authorList>
    </citation>
    <scope>IDENTIFICATION</scope>
</reference>
<organism evidence="3 4">
    <name type="scientific">Astatotilapia calliptera</name>
    <name type="common">Eastern happy</name>
    <name type="synonym">Chromis callipterus</name>
    <dbReference type="NCBI Taxonomy" id="8154"/>
    <lineage>
        <taxon>Eukaryota</taxon>
        <taxon>Metazoa</taxon>
        <taxon>Chordata</taxon>
        <taxon>Craniata</taxon>
        <taxon>Vertebrata</taxon>
        <taxon>Euteleostomi</taxon>
        <taxon>Actinopterygii</taxon>
        <taxon>Neopterygii</taxon>
        <taxon>Teleostei</taxon>
        <taxon>Neoteleostei</taxon>
        <taxon>Acanthomorphata</taxon>
        <taxon>Ovalentaria</taxon>
        <taxon>Cichlomorphae</taxon>
        <taxon>Cichliformes</taxon>
        <taxon>Cichlidae</taxon>
        <taxon>African cichlids</taxon>
        <taxon>Pseudocrenilabrinae</taxon>
        <taxon>Haplochromini</taxon>
        <taxon>Astatotilapia</taxon>
    </lineage>
</organism>
<keyword evidence="1" id="KW-0175">Coiled coil</keyword>
<sequence length="218" mass="25746">MAEQRMQHEQERTRLQQQHSAEKDSLVQEHQREVSSLERQARAALQQHQQHTQEWRKRDAQTNSRLKQIEREYSQKLAKSAQLIAELQTSVCDSKEEAIRLQTAMEKQLKEASARWEEERKTVTHRADQTHKALQEKVESLQRQLHLAEKNLLSKELETEEKVTMVHKEYEEKIKGLMPVELRQELEDTISSLKAQVNFLQMRASLLQEDLDACRSSR</sequence>
<reference evidence="3 4" key="1">
    <citation type="submission" date="2018-05" db="EMBL/GenBank/DDBJ databases">
        <authorList>
            <person name="Datahose"/>
        </authorList>
    </citation>
    <scope>NUCLEOTIDE SEQUENCE</scope>
</reference>
<reference evidence="3" key="4">
    <citation type="submission" date="2025-09" db="UniProtKB">
        <authorList>
            <consortium name="Ensembl"/>
        </authorList>
    </citation>
    <scope>IDENTIFICATION</scope>
</reference>
<evidence type="ECO:0000313" key="3">
    <source>
        <dbReference type="Ensembl" id="ENSACLP00000054378.1"/>
    </source>
</evidence>
<feature type="compositionally biased region" description="Basic and acidic residues" evidence="2">
    <location>
        <begin position="51"/>
        <end position="60"/>
    </location>
</feature>
<reference evidence="4" key="2">
    <citation type="submission" date="2023-03" db="EMBL/GenBank/DDBJ databases">
        <authorList>
            <consortium name="Wellcome Sanger Institute Data Sharing"/>
        </authorList>
    </citation>
    <scope>NUCLEOTIDE SEQUENCE [LARGE SCALE GENOMIC DNA]</scope>
</reference>
<accession>A0AAX7TBS3</accession>
<evidence type="ECO:0000256" key="1">
    <source>
        <dbReference type="SAM" id="Coils"/>
    </source>
</evidence>
<dbReference type="Proteomes" id="UP000265100">
    <property type="component" value="Chromosome 4"/>
</dbReference>
<proteinExistence type="predicted"/>
<evidence type="ECO:0008006" key="5">
    <source>
        <dbReference type="Google" id="ProtNLM"/>
    </source>
</evidence>
<gene>
    <name evidence="3" type="primary">CEP112</name>
</gene>
<protein>
    <recommendedName>
        <fullName evidence="5">Centrosomal protein 112</fullName>
    </recommendedName>
</protein>
<dbReference type="GeneTree" id="ENSGT00390000006544"/>
<feature type="coiled-coil region" evidence="1">
    <location>
        <begin position="183"/>
        <end position="210"/>
    </location>
</feature>
<dbReference type="AlphaFoldDB" id="A0AAX7TBS3"/>
<dbReference type="PANTHER" id="PTHR18871">
    <property type="entry name" value="CENTROSOMAL PROTEIN OF 112 KDA"/>
    <property type="match status" value="1"/>
</dbReference>
<feature type="region of interest" description="Disordered" evidence="2">
    <location>
        <begin position="1"/>
        <end position="62"/>
    </location>
</feature>
<dbReference type="Ensembl" id="ENSACLT00000075451.1">
    <property type="protein sequence ID" value="ENSACLP00000054378.1"/>
    <property type="gene ID" value="ENSACLG00000027898.2"/>
</dbReference>
<evidence type="ECO:0000256" key="2">
    <source>
        <dbReference type="SAM" id="MobiDB-lite"/>
    </source>
</evidence>
<keyword evidence="4" id="KW-1185">Reference proteome</keyword>
<name>A0AAX7TBS3_ASTCA</name>